<comment type="caution">
    <text evidence="3">The sequence shown here is derived from an EMBL/GenBank/DDBJ whole genome shotgun (WGS) entry which is preliminary data.</text>
</comment>
<accession>A0A8S0W795</accession>
<feature type="compositionally biased region" description="Basic and acidic residues" evidence="1">
    <location>
        <begin position="13"/>
        <end position="23"/>
    </location>
</feature>
<dbReference type="EMBL" id="CACVBS010000050">
    <property type="protein sequence ID" value="CAA7265738.1"/>
    <property type="molecule type" value="Genomic_DNA"/>
</dbReference>
<sequence length="432" mass="47469">MPKVSAQQGWWAEHVRDHPDRHSGGPSTDNAKILGTSMKWKVYCKGCWDKHKSDLQVWRDNAQRAGLPIDVPEMDEGIDAYLWSLKAGKGAGDYGYRSSAASTVLNHLANCPWVGPEIRKLAREDSSCTLVEFRADRKHTRAGWTSHPDASLGQGPSSSSICTPSPIYPPEQSGLLLSRTDNFEMPPGTATLSPLIMAGLNMPGSAPESGQGSPTVSAASVNPDDSISAVFTRLAPLSRLTSRGRFTPSGYSSTSPGITGAGGHPKSQVWTRERQASFEKRIARLTVSANLPLSWVDNPEWIELCCDFIPGAHSPSRKVLTSRIIPNLVLEICQAAKIEVQGKNVTLQADGWTGENHRHLIAFMITTEKKVYTVRVHDASTERKTAENLKTLLDEVVKELEQEWQTSVIAVNTHGWLFLTVLPIKYRCYDLC</sequence>
<dbReference type="Proteomes" id="UP000467700">
    <property type="component" value="Unassembled WGS sequence"/>
</dbReference>
<organism evidence="3 4">
    <name type="scientific">Cyclocybe aegerita</name>
    <name type="common">Black poplar mushroom</name>
    <name type="synonym">Agrocybe aegerita</name>
    <dbReference type="NCBI Taxonomy" id="1973307"/>
    <lineage>
        <taxon>Eukaryota</taxon>
        <taxon>Fungi</taxon>
        <taxon>Dikarya</taxon>
        <taxon>Basidiomycota</taxon>
        <taxon>Agaricomycotina</taxon>
        <taxon>Agaricomycetes</taxon>
        <taxon>Agaricomycetidae</taxon>
        <taxon>Agaricales</taxon>
        <taxon>Agaricineae</taxon>
        <taxon>Bolbitiaceae</taxon>
        <taxon>Cyclocybe</taxon>
    </lineage>
</organism>
<feature type="domain" description="DUF659" evidence="2">
    <location>
        <begin position="320"/>
        <end position="416"/>
    </location>
</feature>
<feature type="region of interest" description="Disordered" evidence="1">
    <location>
        <begin position="245"/>
        <end position="268"/>
    </location>
</feature>
<feature type="region of interest" description="Disordered" evidence="1">
    <location>
        <begin position="1"/>
        <end position="30"/>
    </location>
</feature>
<evidence type="ECO:0000259" key="2">
    <source>
        <dbReference type="Pfam" id="PF04937"/>
    </source>
</evidence>
<dbReference type="OrthoDB" id="2423954at2759"/>
<dbReference type="InterPro" id="IPR007021">
    <property type="entry name" value="DUF659"/>
</dbReference>
<name>A0A8S0W795_CYCAE</name>
<reference evidence="3 4" key="1">
    <citation type="submission" date="2020-01" db="EMBL/GenBank/DDBJ databases">
        <authorList>
            <person name="Gupta K D."/>
        </authorList>
    </citation>
    <scope>NUCLEOTIDE SEQUENCE [LARGE SCALE GENOMIC DNA]</scope>
</reference>
<protein>
    <recommendedName>
        <fullName evidence="2">DUF659 domain-containing protein</fullName>
    </recommendedName>
</protein>
<dbReference type="Pfam" id="PF04937">
    <property type="entry name" value="DUF659"/>
    <property type="match status" value="1"/>
</dbReference>
<proteinExistence type="predicted"/>
<dbReference type="AlphaFoldDB" id="A0A8S0W795"/>
<evidence type="ECO:0000256" key="1">
    <source>
        <dbReference type="SAM" id="MobiDB-lite"/>
    </source>
</evidence>
<gene>
    <name evidence="3" type="ORF">AAE3_LOCUS7922</name>
</gene>
<feature type="region of interest" description="Disordered" evidence="1">
    <location>
        <begin position="140"/>
        <end position="164"/>
    </location>
</feature>
<evidence type="ECO:0000313" key="3">
    <source>
        <dbReference type="EMBL" id="CAA7265738.1"/>
    </source>
</evidence>
<keyword evidence="4" id="KW-1185">Reference proteome</keyword>
<evidence type="ECO:0000313" key="4">
    <source>
        <dbReference type="Proteomes" id="UP000467700"/>
    </source>
</evidence>